<keyword evidence="2" id="KW-0472">Membrane</keyword>
<keyword evidence="2" id="KW-1133">Transmembrane helix</keyword>
<proteinExistence type="predicted"/>
<feature type="compositionally biased region" description="Polar residues" evidence="1">
    <location>
        <begin position="10"/>
        <end position="24"/>
    </location>
</feature>
<name>A0A9W4T4N8_9GLOM</name>
<keyword evidence="4" id="KW-1185">Reference proteome</keyword>
<evidence type="ECO:0000313" key="4">
    <source>
        <dbReference type="Proteomes" id="UP001153678"/>
    </source>
</evidence>
<sequence>FSRQKAIMPPSSNSSKTDFRSANNSLEKSPAFRIGFTSLPSREVNMEEGRVIINLWSVNIFISHCLLYFVV</sequence>
<feature type="transmembrane region" description="Helical" evidence="2">
    <location>
        <begin position="51"/>
        <end position="70"/>
    </location>
</feature>
<dbReference type="AlphaFoldDB" id="A0A9W4T4N8"/>
<feature type="region of interest" description="Disordered" evidence="1">
    <location>
        <begin position="1"/>
        <end position="24"/>
    </location>
</feature>
<evidence type="ECO:0000256" key="2">
    <source>
        <dbReference type="SAM" id="Phobius"/>
    </source>
</evidence>
<keyword evidence="2" id="KW-0812">Transmembrane</keyword>
<evidence type="ECO:0000313" key="3">
    <source>
        <dbReference type="EMBL" id="CAI2192425.1"/>
    </source>
</evidence>
<accession>A0A9W4T4N8</accession>
<dbReference type="Proteomes" id="UP001153678">
    <property type="component" value="Unassembled WGS sequence"/>
</dbReference>
<reference evidence="3" key="1">
    <citation type="submission" date="2022-08" db="EMBL/GenBank/DDBJ databases">
        <authorList>
            <person name="Kallberg Y."/>
            <person name="Tangrot J."/>
            <person name="Rosling A."/>
        </authorList>
    </citation>
    <scope>NUCLEOTIDE SEQUENCE</scope>
    <source>
        <strain evidence="3">Wild A</strain>
    </source>
</reference>
<comment type="caution">
    <text evidence="3">The sequence shown here is derived from an EMBL/GenBank/DDBJ whole genome shotgun (WGS) entry which is preliminary data.</text>
</comment>
<organism evidence="3 4">
    <name type="scientific">Funneliformis geosporum</name>
    <dbReference type="NCBI Taxonomy" id="1117311"/>
    <lineage>
        <taxon>Eukaryota</taxon>
        <taxon>Fungi</taxon>
        <taxon>Fungi incertae sedis</taxon>
        <taxon>Mucoromycota</taxon>
        <taxon>Glomeromycotina</taxon>
        <taxon>Glomeromycetes</taxon>
        <taxon>Glomerales</taxon>
        <taxon>Glomeraceae</taxon>
        <taxon>Funneliformis</taxon>
    </lineage>
</organism>
<dbReference type="EMBL" id="CAMKVN010008333">
    <property type="protein sequence ID" value="CAI2192425.1"/>
    <property type="molecule type" value="Genomic_DNA"/>
</dbReference>
<feature type="non-terminal residue" evidence="3">
    <location>
        <position position="1"/>
    </location>
</feature>
<protein>
    <submittedName>
        <fullName evidence="3">13902_t:CDS:1</fullName>
    </submittedName>
</protein>
<gene>
    <name evidence="3" type="ORF">FWILDA_LOCUS15571</name>
</gene>
<evidence type="ECO:0000256" key="1">
    <source>
        <dbReference type="SAM" id="MobiDB-lite"/>
    </source>
</evidence>